<accession>A0A2P7ECG9</accession>
<feature type="domain" description="Restriction endonuclease type IV Mrr" evidence="1">
    <location>
        <begin position="161"/>
        <end position="280"/>
    </location>
</feature>
<proteinExistence type="predicted"/>
<keyword evidence="3" id="KW-0378">Hydrolase</keyword>
<dbReference type="InterPro" id="IPR007560">
    <property type="entry name" value="Restrct_endonuc_IV_Mrr"/>
</dbReference>
<evidence type="ECO:0000313" key="3">
    <source>
        <dbReference type="EMBL" id="PSI00912.1"/>
    </source>
</evidence>
<protein>
    <submittedName>
        <fullName evidence="3">Restriction endonuclease</fullName>
    </submittedName>
</protein>
<dbReference type="InterPro" id="IPR011335">
    <property type="entry name" value="Restrct_endonuc-II-like"/>
</dbReference>
<sequence>MNSVPPYHVLMLPLLKVMSEGKEMTTNQTKDAVAKYLGLTEEALVERLESGTQTTFDNRMGWARTYLFKAGLLDRPRRAIYVISDNGKKLLLNPPTAIDADYLRSYDRFNDFFPANAARSEKAQLVVQNDSDDELTPEEQIEKGVIRIQHELRGEVLDRVKQLPPEGFEQLVLRLLVGMGYGGSMADVQGVARGADGGVDGVVNQDHLGLDRIYIQAKRWEGSVGRPVIQGFVGALAGVGASKGVIMTTSTFAQPAQEYVRTLTDRRIVLVDGQRMSDLMLKHGIGVSTKQTFTIQKMDEDFFLEFEV</sequence>
<gene>
    <name evidence="3" type="ORF">C7K08_10640</name>
</gene>
<dbReference type="Pfam" id="PF04471">
    <property type="entry name" value="Mrr_cat"/>
    <property type="match status" value="1"/>
</dbReference>
<dbReference type="SUPFAM" id="SSF52980">
    <property type="entry name" value="Restriction endonuclease-like"/>
    <property type="match status" value="1"/>
</dbReference>
<dbReference type="InterPro" id="IPR052906">
    <property type="entry name" value="Type_IV_Methyl-Rstrct_Enzyme"/>
</dbReference>
<dbReference type="Proteomes" id="UP000240206">
    <property type="component" value="Unassembled WGS sequence"/>
</dbReference>
<evidence type="ECO:0000259" key="2">
    <source>
        <dbReference type="Pfam" id="PF14338"/>
    </source>
</evidence>
<comment type="caution">
    <text evidence="3">The sequence shown here is derived from an EMBL/GenBank/DDBJ whole genome shotgun (WGS) entry which is preliminary data.</text>
</comment>
<evidence type="ECO:0000259" key="1">
    <source>
        <dbReference type="Pfam" id="PF04471"/>
    </source>
</evidence>
<evidence type="ECO:0000313" key="4">
    <source>
        <dbReference type="Proteomes" id="UP000240206"/>
    </source>
</evidence>
<dbReference type="PANTHER" id="PTHR30015">
    <property type="entry name" value="MRR RESTRICTION SYSTEM PROTEIN"/>
    <property type="match status" value="1"/>
</dbReference>
<keyword evidence="3" id="KW-0540">Nuclease</keyword>
<dbReference type="GO" id="GO:0015666">
    <property type="term" value="F:restriction endodeoxyribonuclease activity"/>
    <property type="evidence" value="ECO:0007669"/>
    <property type="project" value="TreeGrafter"/>
</dbReference>
<dbReference type="PANTHER" id="PTHR30015:SF7">
    <property type="entry name" value="TYPE IV METHYL-DIRECTED RESTRICTION ENZYME ECOKMRR"/>
    <property type="match status" value="1"/>
</dbReference>
<dbReference type="EMBL" id="PXVC01000064">
    <property type="protein sequence ID" value="PSI00912.1"/>
    <property type="molecule type" value="Genomic_DNA"/>
</dbReference>
<dbReference type="InterPro" id="IPR025745">
    <property type="entry name" value="Mrr-like_N_dom"/>
</dbReference>
<keyword evidence="4" id="KW-1185">Reference proteome</keyword>
<dbReference type="GO" id="GO:0003677">
    <property type="term" value="F:DNA binding"/>
    <property type="evidence" value="ECO:0007669"/>
    <property type="project" value="InterPro"/>
</dbReference>
<dbReference type="AlphaFoldDB" id="A0A2P7ECG9"/>
<dbReference type="InterPro" id="IPR011856">
    <property type="entry name" value="tRNA_endonuc-like_dom_sf"/>
</dbReference>
<dbReference type="Gene3D" id="3.40.1350.10">
    <property type="match status" value="1"/>
</dbReference>
<dbReference type="GO" id="GO:0009307">
    <property type="term" value="P:DNA restriction-modification system"/>
    <property type="evidence" value="ECO:0007669"/>
    <property type="project" value="InterPro"/>
</dbReference>
<reference evidence="4" key="1">
    <citation type="submission" date="2018-03" db="EMBL/GenBank/DDBJ databases">
        <title>Ecological and genomic features of two cosmopolitan and abundant freshwater picocyanobacteria.</title>
        <authorList>
            <person name="Cabello-Yeves P.J."/>
            <person name="Picazo A."/>
            <person name="Camacho A."/>
            <person name="Callieri C."/>
            <person name="Rosselli R."/>
            <person name="Roda-Garcia J."/>
            <person name="Coutinho F.H."/>
            <person name="Rodriguez-Valera F."/>
        </authorList>
    </citation>
    <scope>NUCLEOTIDE SEQUENCE [LARGE SCALE GENOMIC DNA]</scope>
    <source>
        <strain evidence="4">Tous</strain>
    </source>
</reference>
<dbReference type="RefSeq" id="WP_106500600.1">
    <property type="nucleotide sequence ID" value="NZ_PXVC01000064.1"/>
</dbReference>
<feature type="domain" description="Restriction system protein Mrr-like N-terminal" evidence="2">
    <location>
        <begin position="7"/>
        <end position="91"/>
    </location>
</feature>
<keyword evidence="3" id="KW-0255">Endonuclease</keyword>
<dbReference type="Pfam" id="PF14338">
    <property type="entry name" value="Mrr_N"/>
    <property type="match status" value="1"/>
</dbReference>
<name>A0A2P7ECG9_9SYNE</name>
<organism evidence="3 4">
    <name type="scientific">Synechococcus lacustris str. Tous</name>
    <dbReference type="NCBI Taxonomy" id="1910958"/>
    <lineage>
        <taxon>Bacteria</taxon>
        <taxon>Bacillati</taxon>
        <taxon>Cyanobacteriota</taxon>
        <taxon>Cyanophyceae</taxon>
        <taxon>Synechococcales</taxon>
        <taxon>Synechococcaceae</taxon>
        <taxon>Synechococcus</taxon>
    </lineage>
</organism>